<dbReference type="InParanoid" id="C4JQ68"/>
<dbReference type="KEGG" id="ure:UREG_03301"/>
<reference evidence="2" key="1">
    <citation type="journal article" date="2009" name="Genome Res.">
        <title>Comparative genomic analyses of the human fungal pathogens Coccidioides and their relatives.</title>
        <authorList>
            <person name="Sharpton T.J."/>
            <person name="Stajich J.E."/>
            <person name="Rounsley S.D."/>
            <person name="Gardner M.J."/>
            <person name="Wortman J.R."/>
            <person name="Jordar V.S."/>
            <person name="Maiti R."/>
            <person name="Kodira C.D."/>
            <person name="Neafsey D.E."/>
            <person name="Zeng Q."/>
            <person name="Hung C.-Y."/>
            <person name="McMahan C."/>
            <person name="Muszewska A."/>
            <person name="Grynberg M."/>
            <person name="Mandel M.A."/>
            <person name="Kellner E.M."/>
            <person name="Barker B.M."/>
            <person name="Galgiani J.N."/>
            <person name="Orbach M.J."/>
            <person name="Kirkland T.N."/>
            <person name="Cole G.T."/>
            <person name="Henn M.R."/>
            <person name="Birren B.W."/>
            <person name="Taylor J.W."/>
        </authorList>
    </citation>
    <scope>NUCLEOTIDE SEQUENCE [LARGE SCALE GENOMIC DNA]</scope>
    <source>
        <strain evidence="2">UAMH 1704</strain>
    </source>
</reference>
<organism evidence="1 2">
    <name type="scientific">Uncinocarpus reesii (strain UAMH 1704)</name>
    <dbReference type="NCBI Taxonomy" id="336963"/>
    <lineage>
        <taxon>Eukaryota</taxon>
        <taxon>Fungi</taxon>
        <taxon>Dikarya</taxon>
        <taxon>Ascomycota</taxon>
        <taxon>Pezizomycotina</taxon>
        <taxon>Eurotiomycetes</taxon>
        <taxon>Eurotiomycetidae</taxon>
        <taxon>Onygenales</taxon>
        <taxon>Onygenaceae</taxon>
        <taxon>Uncinocarpus</taxon>
    </lineage>
</organism>
<dbReference type="eggNOG" id="KOG0725">
    <property type="taxonomic scope" value="Eukaryota"/>
</dbReference>
<evidence type="ECO:0000313" key="2">
    <source>
        <dbReference type="Proteomes" id="UP000002058"/>
    </source>
</evidence>
<dbReference type="EMBL" id="CH476616">
    <property type="protein sequence ID" value="EEP78455.1"/>
    <property type="molecule type" value="Genomic_DNA"/>
</dbReference>
<accession>C4JQ68</accession>
<dbReference type="HOGENOM" id="CLU_1533714_0_0_1"/>
<gene>
    <name evidence="1" type="ORF">UREG_03301</name>
</gene>
<protein>
    <submittedName>
        <fullName evidence="1">Uncharacterized protein</fullName>
    </submittedName>
</protein>
<dbReference type="OrthoDB" id="5371740at2759"/>
<keyword evidence="2" id="KW-1185">Reference proteome</keyword>
<name>C4JQ68_UNCRE</name>
<dbReference type="RefSeq" id="XP_002543784.1">
    <property type="nucleotide sequence ID" value="XM_002543738.1"/>
</dbReference>
<proteinExistence type="predicted"/>
<dbReference type="GeneID" id="8442784"/>
<dbReference type="VEuPathDB" id="FungiDB:UREG_03301"/>
<dbReference type="Proteomes" id="UP000002058">
    <property type="component" value="Unassembled WGS sequence"/>
</dbReference>
<sequence length="175" mass="19399">MKYRATRLEDLIRIRIDPSLPLAKPDTSIIDISLLGTVYTVDLAIQHFRRQRKSLILKASMSSYLDHRKGLLPVKIWGERVDALAQAHPMAPPDSSQHGISLEDACAAVLKIASDRSVNRPSLGVFQKDDCAGLELEQDDRPGGSILQKLQDMANPLEERNADTFLQAARAKGMN</sequence>
<dbReference type="AlphaFoldDB" id="C4JQ68"/>
<evidence type="ECO:0000313" key="1">
    <source>
        <dbReference type="EMBL" id="EEP78455.1"/>
    </source>
</evidence>